<dbReference type="OrthoDB" id="10690794at2759"/>
<sequence length="210" mass="23485">MGMRALQTLLSLSTATARLERKESVSVSHAIFAAIIFEECSIAKGSARGGPQGCFPSIHSKDQSKWRAALKEYASFLCRFAMQHAQSIIQDGEIWGNGDINGQNAFSQFGLSNEGEQYNDEDDAYIEEDDEYGNRQGIIGISNGRNNNEKDIWKQIIGNGIVVRNEEKRDNDIKEEEGVKKGVIDIQRADTLTRVEALFEDYKTPFANKK</sequence>
<dbReference type="EMBL" id="SNRW01017992">
    <property type="protein sequence ID" value="KAA6367775.1"/>
    <property type="molecule type" value="Genomic_DNA"/>
</dbReference>
<evidence type="ECO:0000313" key="2">
    <source>
        <dbReference type="Proteomes" id="UP000324800"/>
    </source>
</evidence>
<accession>A0A5J4UDV6</accession>
<name>A0A5J4UDV6_9EUKA</name>
<organism evidence="1 2">
    <name type="scientific">Streblomastix strix</name>
    <dbReference type="NCBI Taxonomy" id="222440"/>
    <lineage>
        <taxon>Eukaryota</taxon>
        <taxon>Metamonada</taxon>
        <taxon>Preaxostyla</taxon>
        <taxon>Oxymonadida</taxon>
        <taxon>Streblomastigidae</taxon>
        <taxon>Streblomastix</taxon>
    </lineage>
</organism>
<evidence type="ECO:0000313" key="1">
    <source>
        <dbReference type="EMBL" id="KAA6367775.1"/>
    </source>
</evidence>
<dbReference type="Proteomes" id="UP000324800">
    <property type="component" value="Unassembled WGS sequence"/>
</dbReference>
<protein>
    <submittedName>
        <fullName evidence="1">Uncharacterized protein</fullName>
    </submittedName>
</protein>
<reference evidence="1 2" key="1">
    <citation type="submission" date="2019-03" db="EMBL/GenBank/DDBJ databases">
        <title>Single cell metagenomics reveals metabolic interactions within the superorganism composed of flagellate Streblomastix strix and complex community of Bacteroidetes bacteria on its surface.</title>
        <authorList>
            <person name="Treitli S.C."/>
            <person name="Kolisko M."/>
            <person name="Husnik F."/>
            <person name="Keeling P."/>
            <person name="Hampl V."/>
        </authorList>
    </citation>
    <scope>NUCLEOTIDE SEQUENCE [LARGE SCALE GENOMIC DNA]</scope>
    <source>
        <strain evidence="1">ST1C</strain>
    </source>
</reference>
<gene>
    <name evidence="1" type="ORF">EZS28_036698</name>
</gene>
<feature type="non-terminal residue" evidence="1">
    <location>
        <position position="210"/>
    </location>
</feature>
<dbReference type="AlphaFoldDB" id="A0A5J4UDV6"/>
<comment type="caution">
    <text evidence="1">The sequence shown here is derived from an EMBL/GenBank/DDBJ whole genome shotgun (WGS) entry which is preliminary data.</text>
</comment>
<proteinExistence type="predicted"/>